<organism evidence="1 2">
    <name type="scientific">Funneliformis mosseae</name>
    <name type="common">Endomycorrhizal fungus</name>
    <name type="synonym">Glomus mosseae</name>
    <dbReference type="NCBI Taxonomy" id="27381"/>
    <lineage>
        <taxon>Eukaryota</taxon>
        <taxon>Fungi</taxon>
        <taxon>Fungi incertae sedis</taxon>
        <taxon>Mucoromycota</taxon>
        <taxon>Glomeromycotina</taxon>
        <taxon>Glomeromycetes</taxon>
        <taxon>Glomerales</taxon>
        <taxon>Glomeraceae</taxon>
        <taxon>Funneliformis</taxon>
    </lineage>
</organism>
<evidence type="ECO:0000313" key="1">
    <source>
        <dbReference type="EMBL" id="CAG8637914.1"/>
    </source>
</evidence>
<reference evidence="1" key="1">
    <citation type="submission" date="2021-06" db="EMBL/GenBank/DDBJ databases">
        <authorList>
            <person name="Kallberg Y."/>
            <person name="Tangrot J."/>
            <person name="Rosling A."/>
        </authorList>
    </citation>
    <scope>NUCLEOTIDE SEQUENCE</scope>
    <source>
        <strain evidence="1">87-6 pot B 2015</strain>
    </source>
</reference>
<dbReference type="AlphaFoldDB" id="A0A9N9GY15"/>
<gene>
    <name evidence="1" type="ORF">FMOSSE_LOCUS10833</name>
</gene>
<dbReference type="EMBL" id="CAJVPP010003818">
    <property type="protein sequence ID" value="CAG8637914.1"/>
    <property type="molecule type" value="Genomic_DNA"/>
</dbReference>
<protein>
    <submittedName>
        <fullName evidence="1">4486_t:CDS:1</fullName>
    </submittedName>
</protein>
<proteinExistence type="predicted"/>
<dbReference type="Proteomes" id="UP000789375">
    <property type="component" value="Unassembled WGS sequence"/>
</dbReference>
<evidence type="ECO:0000313" key="2">
    <source>
        <dbReference type="Proteomes" id="UP000789375"/>
    </source>
</evidence>
<keyword evidence="2" id="KW-1185">Reference proteome</keyword>
<accession>A0A9N9GY15</accession>
<name>A0A9N9GY15_FUNMO</name>
<sequence length="215" mass="24430">MIRSSVTPFTVTASRKKLKSPSIDYWEREPGAWGSVSDWDIYYINNVPGVSKAQAHSSLGLELDIILKALPPKSRAYYKAEDLNKSLKFEILTTGIRAATGAVRAEFPPLKRKLNKPHSPDINDGDEKLTKKIRAEDEDQETIDYGRIYRILIIYSGDVGENLCKISTVETSSAITDFDLNKFRKEFIEDLSGILGDELQNIKRDMEKIKCQKKW</sequence>
<comment type="caution">
    <text evidence="1">The sequence shown here is derived from an EMBL/GenBank/DDBJ whole genome shotgun (WGS) entry which is preliminary data.</text>
</comment>